<keyword evidence="3 10" id="KW-0812">Transmembrane</keyword>
<dbReference type="PANTHER" id="PTHR34949:SF3">
    <property type="entry name" value="OS08G0244100 PROTEIN"/>
    <property type="match status" value="1"/>
</dbReference>
<evidence type="ECO:0000256" key="9">
    <source>
        <dbReference type="SAM" id="MobiDB-lite"/>
    </source>
</evidence>
<dbReference type="Gene3D" id="1.20.58.90">
    <property type="match status" value="1"/>
</dbReference>
<dbReference type="PANTHER" id="PTHR34949">
    <property type="entry name" value="OS05G0443700 PROTEIN"/>
    <property type="match status" value="1"/>
</dbReference>
<dbReference type="GO" id="GO:0048193">
    <property type="term" value="P:Golgi vesicle transport"/>
    <property type="evidence" value="ECO:0007669"/>
    <property type="project" value="InterPro"/>
</dbReference>
<dbReference type="EMBL" id="JBDFQZ010000011">
    <property type="protein sequence ID" value="KAK9677572.1"/>
    <property type="molecule type" value="Genomic_DNA"/>
</dbReference>
<dbReference type="GO" id="GO:0005794">
    <property type="term" value="C:Golgi apparatus"/>
    <property type="evidence" value="ECO:0007669"/>
    <property type="project" value="UniProtKB-SubCell"/>
</dbReference>
<evidence type="ECO:0000256" key="10">
    <source>
        <dbReference type="SAM" id="Phobius"/>
    </source>
</evidence>
<dbReference type="FunFam" id="1.20.58.90:FF:000004">
    <property type="entry name" value="Syntaxin 10"/>
    <property type="match status" value="1"/>
</dbReference>
<dbReference type="AlphaFoldDB" id="A0AAW1HMH6"/>
<dbReference type="GO" id="GO:0015031">
    <property type="term" value="P:protein transport"/>
    <property type="evidence" value="ECO:0007669"/>
    <property type="project" value="UniProtKB-KW"/>
</dbReference>
<evidence type="ECO:0000256" key="5">
    <source>
        <dbReference type="ARBA" id="ARBA00022989"/>
    </source>
</evidence>
<dbReference type="Proteomes" id="UP001443914">
    <property type="component" value="Unassembled WGS sequence"/>
</dbReference>
<protein>
    <recommendedName>
        <fullName evidence="11">Syntaxin 6/10/61 N-terminal domain-containing protein</fullName>
    </recommendedName>
</protein>
<keyword evidence="2" id="KW-0813">Transport</keyword>
<reference evidence="12" key="1">
    <citation type="submission" date="2024-03" db="EMBL/GenBank/DDBJ databases">
        <title>WGS assembly of Saponaria officinalis var. Norfolk2.</title>
        <authorList>
            <person name="Jenkins J."/>
            <person name="Shu S."/>
            <person name="Grimwood J."/>
            <person name="Barry K."/>
            <person name="Goodstein D."/>
            <person name="Schmutz J."/>
            <person name="Leebens-Mack J."/>
            <person name="Osbourn A."/>
        </authorList>
    </citation>
    <scope>NUCLEOTIDE SEQUENCE [LARGE SCALE GENOMIC DNA]</scope>
    <source>
        <strain evidence="12">JIC</strain>
    </source>
</reference>
<dbReference type="InterPro" id="IPR015260">
    <property type="entry name" value="Syntaxin-6/10/61_N"/>
</dbReference>
<dbReference type="Pfam" id="PF09177">
    <property type="entry name" value="STX6_10_61_N"/>
    <property type="match status" value="1"/>
</dbReference>
<feature type="transmembrane region" description="Helical" evidence="10">
    <location>
        <begin position="308"/>
        <end position="326"/>
    </location>
</feature>
<comment type="caution">
    <text evidence="12">The sequence shown here is derived from an EMBL/GenBank/DDBJ whole genome shotgun (WGS) entry which is preliminary data.</text>
</comment>
<dbReference type="GO" id="GO:0016020">
    <property type="term" value="C:membrane"/>
    <property type="evidence" value="ECO:0007669"/>
    <property type="project" value="InterPro"/>
</dbReference>
<keyword evidence="4" id="KW-0653">Protein transport</keyword>
<evidence type="ECO:0000256" key="1">
    <source>
        <dbReference type="ARBA" id="ARBA00009063"/>
    </source>
</evidence>
<evidence type="ECO:0000256" key="4">
    <source>
        <dbReference type="ARBA" id="ARBA00022927"/>
    </source>
</evidence>
<comment type="similarity">
    <text evidence="1">Belongs to the syntaxin family.</text>
</comment>
<dbReference type="InterPro" id="IPR010989">
    <property type="entry name" value="SNARE"/>
</dbReference>
<comment type="subcellular location">
    <subcellularLocation>
        <location evidence="8">Golgi apparatus</location>
        <location evidence="8">trans-Golgi network membrane</location>
        <topology evidence="8">Single-pass type IV membrane protein</topology>
    </subcellularLocation>
</comment>
<keyword evidence="5 10" id="KW-1133">Transmembrane helix</keyword>
<feature type="region of interest" description="Disordered" evidence="9">
    <location>
        <begin position="242"/>
        <end position="263"/>
    </location>
</feature>
<evidence type="ECO:0000256" key="3">
    <source>
        <dbReference type="ARBA" id="ARBA00022692"/>
    </source>
</evidence>
<keyword evidence="6" id="KW-0333">Golgi apparatus</keyword>
<name>A0AAW1HMH6_SAPOF</name>
<proteinExistence type="inferred from homology"/>
<organism evidence="12 13">
    <name type="scientific">Saponaria officinalis</name>
    <name type="common">Common soapwort</name>
    <name type="synonym">Lychnis saponaria</name>
    <dbReference type="NCBI Taxonomy" id="3572"/>
    <lineage>
        <taxon>Eukaryota</taxon>
        <taxon>Viridiplantae</taxon>
        <taxon>Streptophyta</taxon>
        <taxon>Embryophyta</taxon>
        <taxon>Tracheophyta</taxon>
        <taxon>Spermatophyta</taxon>
        <taxon>Magnoliopsida</taxon>
        <taxon>eudicotyledons</taxon>
        <taxon>Gunneridae</taxon>
        <taxon>Pentapetalae</taxon>
        <taxon>Caryophyllales</taxon>
        <taxon>Caryophyllaceae</taxon>
        <taxon>Caryophylleae</taxon>
        <taxon>Saponaria</taxon>
    </lineage>
</organism>
<gene>
    <name evidence="12" type="ORF">RND81_11G152700</name>
</gene>
<dbReference type="CDD" id="cd21442">
    <property type="entry name" value="SNARE_NTD_STX6-like"/>
    <property type="match status" value="1"/>
</dbReference>
<evidence type="ECO:0000256" key="8">
    <source>
        <dbReference type="ARBA" id="ARBA00037801"/>
    </source>
</evidence>
<keyword evidence="7 10" id="KW-0472">Membrane</keyword>
<keyword evidence="13" id="KW-1185">Reference proteome</keyword>
<sequence length="327" mass="37163">MLVANSFDLWQKDAFFSAAEEVQHSADILESAYRAWFSAKRDGISSNDVEDLRRELQTALGTAKWQLEEFERAVRSSYGSCRDQNIKSRHQQFIVAIESQISRAEDALRESLNEEGKQPFRWVNLNEDERDDLAMFLSGFSRTPTKNTKYDNKSVSLSSESENLHKKQDLDCAPIYSEGSNSPVNGLSSSNNEILIDIGQPDCVMDSSTTENSVKRLNVNCEADRSRTAKRSQGFSKFSSMSVLTRDEDDQTPNSVREIEDSPKERGSRFVNFLHFRVVNCICQSFRRSGGLSGKMQISRRLHSGPPMRLLIILMVSFFLLVPYLLQ</sequence>
<accession>A0AAW1HMH6</accession>
<evidence type="ECO:0000259" key="11">
    <source>
        <dbReference type="Pfam" id="PF09177"/>
    </source>
</evidence>
<evidence type="ECO:0000256" key="2">
    <source>
        <dbReference type="ARBA" id="ARBA00022448"/>
    </source>
</evidence>
<evidence type="ECO:0000256" key="7">
    <source>
        <dbReference type="ARBA" id="ARBA00023136"/>
    </source>
</evidence>
<evidence type="ECO:0000313" key="13">
    <source>
        <dbReference type="Proteomes" id="UP001443914"/>
    </source>
</evidence>
<evidence type="ECO:0000256" key="6">
    <source>
        <dbReference type="ARBA" id="ARBA00023034"/>
    </source>
</evidence>
<feature type="domain" description="Syntaxin 6/10/61 N-terminal" evidence="11">
    <location>
        <begin position="13"/>
        <end position="104"/>
    </location>
</feature>
<evidence type="ECO:0000313" key="12">
    <source>
        <dbReference type="EMBL" id="KAK9677572.1"/>
    </source>
</evidence>
<dbReference type="SUPFAM" id="SSF47661">
    <property type="entry name" value="t-snare proteins"/>
    <property type="match status" value="1"/>
</dbReference>